<evidence type="ECO:0000313" key="1">
    <source>
        <dbReference type="EMBL" id="GFY39979.1"/>
    </source>
</evidence>
<dbReference type="EMBL" id="BMAV01001602">
    <property type="protein sequence ID" value="GFY39979.1"/>
    <property type="molecule type" value="Genomic_DNA"/>
</dbReference>
<protein>
    <submittedName>
        <fullName evidence="1">Uncharacterized protein</fullName>
    </submittedName>
</protein>
<name>A0A8X7BRY4_9ARAC</name>
<comment type="caution">
    <text evidence="1">The sequence shown here is derived from an EMBL/GenBank/DDBJ whole genome shotgun (WGS) entry which is preliminary data.</text>
</comment>
<evidence type="ECO:0000313" key="2">
    <source>
        <dbReference type="Proteomes" id="UP000886998"/>
    </source>
</evidence>
<organism evidence="1 2">
    <name type="scientific">Trichonephila inaurata madagascariensis</name>
    <dbReference type="NCBI Taxonomy" id="2747483"/>
    <lineage>
        <taxon>Eukaryota</taxon>
        <taxon>Metazoa</taxon>
        <taxon>Ecdysozoa</taxon>
        <taxon>Arthropoda</taxon>
        <taxon>Chelicerata</taxon>
        <taxon>Arachnida</taxon>
        <taxon>Araneae</taxon>
        <taxon>Araneomorphae</taxon>
        <taxon>Entelegynae</taxon>
        <taxon>Araneoidea</taxon>
        <taxon>Nephilidae</taxon>
        <taxon>Trichonephila</taxon>
        <taxon>Trichonephila inaurata</taxon>
    </lineage>
</organism>
<dbReference type="Proteomes" id="UP000886998">
    <property type="component" value="Unassembled WGS sequence"/>
</dbReference>
<gene>
    <name evidence="1" type="ORF">TNIN_481681</name>
</gene>
<reference evidence="1" key="1">
    <citation type="submission" date="2020-08" db="EMBL/GenBank/DDBJ databases">
        <title>Multicomponent nature underlies the extraordinary mechanical properties of spider dragline silk.</title>
        <authorList>
            <person name="Kono N."/>
            <person name="Nakamura H."/>
            <person name="Mori M."/>
            <person name="Yoshida Y."/>
            <person name="Ohtoshi R."/>
            <person name="Malay A.D."/>
            <person name="Moran D.A.P."/>
            <person name="Tomita M."/>
            <person name="Numata K."/>
            <person name="Arakawa K."/>
        </authorList>
    </citation>
    <scope>NUCLEOTIDE SEQUENCE</scope>
</reference>
<proteinExistence type="predicted"/>
<sequence>MTQFVSHIPVDVQVTRPVRPHHIEIKDHHHKQTSSNKRSQPFWAFAVDALSLKRFKSIDCHDQPGITLFPRNQLKAPKAPSFVTRKLSKLYA</sequence>
<keyword evidence="2" id="KW-1185">Reference proteome</keyword>
<dbReference type="AlphaFoldDB" id="A0A8X7BRY4"/>
<accession>A0A8X7BRY4</accession>